<organism evidence="1">
    <name type="scientific">Anguilla anguilla</name>
    <name type="common">European freshwater eel</name>
    <name type="synonym">Muraena anguilla</name>
    <dbReference type="NCBI Taxonomy" id="7936"/>
    <lineage>
        <taxon>Eukaryota</taxon>
        <taxon>Metazoa</taxon>
        <taxon>Chordata</taxon>
        <taxon>Craniata</taxon>
        <taxon>Vertebrata</taxon>
        <taxon>Euteleostomi</taxon>
        <taxon>Actinopterygii</taxon>
        <taxon>Neopterygii</taxon>
        <taxon>Teleostei</taxon>
        <taxon>Anguilliformes</taxon>
        <taxon>Anguillidae</taxon>
        <taxon>Anguilla</taxon>
    </lineage>
</organism>
<evidence type="ECO:0000313" key="1">
    <source>
        <dbReference type="EMBL" id="JAH57516.1"/>
    </source>
</evidence>
<protein>
    <submittedName>
        <fullName evidence="1">Uncharacterized protein</fullName>
    </submittedName>
</protein>
<reference evidence="1" key="2">
    <citation type="journal article" date="2015" name="Fish Shellfish Immunol.">
        <title>Early steps in the European eel (Anguilla anguilla)-Vibrio vulnificus interaction in the gills: Role of the RtxA13 toxin.</title>
        <authorList>
            <person name="Callol A."/>
            <person name="Pajuelo D."/>
            <person name="Ebbesson L."/>
            <person name="Teles M."/>
            <person name="MacKenzie S."/>
            <person name="Amaro C."/>
        </authorList>
    </citation>
    <scope>NUCLEOTIDE SEQUENCE</scope>
</reference>
<name>A0A0E9TVC2_ANGAN</name>
<dbReference type="EMBL" id="GBXM01051061">
    <property type="protein sequence ID" value="JAH57516.1"/>
    <property type="molecule type" value="Transcribed_RNA"/>
</dbReference>
<accession>A0A0E9TVC2</accession>
<sequence length="41" mass="4986">MTRLFSKEKKRCFSEFNDFLLLCHCLLRIANLLFFPCIRFA</sequence>
<proteinExistence type="predicted"/>
<dbReference type="AlphaFoldDB" id="A0A0E9TVC2"/>
<reference evidence="1" key="1">
    <citation type="submission" date="2014-11" db="EMBL/GenBank/DDBJ databases">
        <authorList>
            <person name="Amaro Gonzalez C."/>
        </authorList>
    </citation>
    <scope>NUCLEOTIDE SEQUENCE</scope>
</reference>